<accession>A0A7J6PSE1</accession>
<evidence type="ECO:0000313" key="1">
    <source>
        <dbReference type="EMBL" id="KAF4698626.1"/>
    </source>
</evidence>
<feature type="non-terminal residue" evidence="1">
    <location>
        <position position="126"/>
    </location>
</feature>
<organism evidence="1 2">
    <name type="scientific">Perkinsus olseni</name>
    <name type="common">Perkinsus atlanticus</name>
    <dbReference type="NCBI Taxonomy" id="32597"/>
    <lineage>
        <taxon>Eukaryota</taxon>
        <taxon>Sar</taxon>
        <taxon>Alveolata</taxon>
        <taxon>Perkinsozoa</taxon>
        <taxon>Perkinsea</taxon>
        <taxon>Perkinsida</taxon>
        <taxon>Perkinsidae</taxon>
        <taxon>Perkinsus</taxon>
    </lineage>
</organism>
<evidence type="ECO:0000313" key="2">
    <source>
        <dbReference type="Proteomes" id="UP000574390"/>
    </source>
</evidence>
<proteinExistence type="predicted"/>
<reference evidence="1 2" key="1">
    <citation type="submission" date="2020-04" db="EMBL/GenBank/DDBJ databases">
        <title>Perkinsus olseni comparative genomics.</title>
        <authorList>
            <person name="Bogema D.R."/>
        </authorList>
    </citation>
    <scope>NUCLEOTIDE SEQUENCE [LARGE SCALE GENOMIC DNA]</scope>
    <source>
        <strain evidence="1">ATCC PRA-205</strain>
    </source>
</reference>
<dbReference type="EMBL" id="JABANM010035059">
    <property type="protein sequence ID" value="KAF4698626.1"/>
    <property type="molecule type" value="Genomic_DNA"/>
</dbReference>
<gene>
    <name evidence="1" type="ORF">FOZ62_011359</name>
</gene>
<protein>
    <submittedName>
        <fullName evidence="1">Uncharacterized protein</fullName>
    </submittedName>
</protein>
<sequence length="126" mass="14195">AARIVDYRVLPPNPRETVTEIWSALGKAYGLTPNQAVHKLRTVQFEVKHAYAQASSHHPDGRVTMVESVEICRPLFEAGVFVATRPMSALRQFAHPRLRVLPEHFRRVYRNGAYASISGWLTCGVL</sequence>
<feature type="non-terminal residue" evidence="1">
    <location>
        <position position="1"/>
    </location>
</feature>
<name>A0A7J6PSE1_PEROL</name>
<dbReference type="AlphaFoldDB" id="A0A7J6PSE1"/>
<comment type="caution">
    <text evidence="1">The sequence shown here is derived from an EMBL/GenBank/DDBJ whole genome shotgun (WGS) entry which is preliminary data.</text>
</comment>
<dbReference type="Proteomes" id="UP000574390">
    <property type="component" value="Unassembled WGS sequence"/>
</dbReference>